<evidence type="ECO:0000313" key="5">
    <source>
        <dbReference type="EMBL" id="REF98803.1"/>
    </source>
</evidence>
<evidence type="ECO:0000259" key="4">
    <source>
        <dbReference type="PROSITE" id="PS50887"/>
    </source>
</evidence>
<dbReference type="CDD" id="cd01949">
    <property type="entry name" value="GGDEF"/>
    <property type="match status" value="1"/>
</dbReference>
<dbReference type="EMBL" id="QUMQ01000001">
    <property type="protein sequence ID" value="REF98803.1"/>
    <property type="molecule type" value="Genomic_DNA"/>
</dbReference>
<feature type="transmembrane region" description="Helical" evidence="1">
    <location>
        <begin position="55"/>
        <end position="73"/>
    </location>
</feature>
<dbReference type="CDD" id="cd00130">
    <property type="entry name" value="PAS"/>
    <property type="match status" value="1"/>
</dbReference>
<comment type="caution">
    <text evidence="5">The sequence shown here is derived from an EMBL/GenBank/DDBJ whole genome shotgun (WGS) entry which is preliminary data.</text>
</comment>
<dbReference type="InterPro" id="IPR000700">
    <property type="entry name" value="PAS-assoc_C"/>
</dbReference>
<dbReference type="PANTHER" id="PTHR44757:SF2">
    <property type="entry name" value="BIOFILM ARCHITECTURE MAINTENANCE PROTEIN MBAA"/>
    <property type="match status" value="1"/>
</dbReference>
<keyword evidence="1" id="KW-0472">Membrane</keyword>
<keyword evidence="6" id="KW-1185">Reference proteome</keyword>
<feature type="domain" description="PAC" evidence="3">
    <location>
        <begin position="421"/>
        <end position="472"/>
    </location>
</feature>
<feature type="domain" description="GGDEF" evidence="4">
    <location>
        <begin position="503"/>
        <end position="633"/>
    </location>
</feature>
<proteinExistence type="predicted"/>
<dbReference type="PANTHER" id="PTHR44757">
    <property type="entry name" value="DIGUANYLATE CYCLASE DGCP"/>
    <property type="match status" value="1"/>
</dbReference>
<dbReference type="FunFam" id="3.30.70.270:FF:000001">
    <property type="entry name" value="Diguanylate cyclase domain protein"/>
    <property type="match status" value="1"/>
</dbReference>
<dbReference type="Pfam" id="PF08448">
    <property type="entry name" value="PAS_4"/>
    <property type="match status" value="1"/>
</dbReference>
<feature type="transmembrane region" description="Helical" evidence="1">
    <location>
        <begin position="29"/>
        <end position="49"/>
    </location>
</feature>
<sequence>MPAWCHEGLTAAELRRSAGPAGGVLARPWLWLLLGIFVAATIVILTGPAPAITSWVTQAVCFAVFAVLSWQLANSRRSSPRARRFWRAAAVSGVIFVAGAALRAIDVAVDPGLHSTAWTAPTALVTIGSAWLLAFIFICVERDGPPQRDLWIDAGTVVVAAAVFIWTIALTGALGAEKPEQKVWTAVGAIILLVSAFAVTHLLVTGTAPFPVLAGVAIGAAAALHGLERALNPQVMNADDAEWVLVIRLLPALLLAAAPCLAELGAVRPALSRRSAGFVAPLVALGTTQVLLIAQLSDEGLDARSWGTAMGTVIIAGLIILRQDGLLVQNARLVGRLDRTVDEVGRRERWFRSLVEHASDITMVLDGHGVITYVTPALRPMLGQEPAAAVGQPVAAALRPVDAERLEALLASVMAGRMVTATDELEVRRADGARRWLEVIATGRLKDPAVVGLVLNIRDVSDTVALRERLWHDASHDPLTGLANRTLFNERAEALREPAARGRGSAVLLLDLDQFKDVNDEFGHPAGDELLRIAARRIEHSVRPADTVARLGGDEFSVILVDTTEAAAADTARRIVDALARPVSIDDHVLRPAASVGVAVSVDKPIEALLRDADEAMYAAKRHGSGAELFHEHLR</sequence>
<name>A0A3D9ZS40_9ACTN</name>
<dbReference type="NCBIfam" id="TIGR00229">
    <property type="entry name" value="sensory_box"/>
    <property type="match status" value="1"/>
</dbReference>
<feature type="transmembrane region" description="Helical" evidence="1">
    <location>
        <begin position="85"/>
        <end position="105"/>
    </location>
</feature>
<dbReference type="Proteomes" id="UP000256913">
    <property type="component" value="Unassembled WGS sequence"/>
</dbReference>
<dbReference type="Gene3D" id="3.30.450.20">
    <property type="entry name" value="PAS domain"/>
    <property type="match status" value="1"/>
</dbReference>
<dbReference type="PROSITE" id="PS50887">
    <property type="entry name" value="GGDEF"/>
    <property type="match status" value="1"/>
</dbReference>
<dbReference type="SUPFAM" id="SSF55073">
    <property type="entry name" value="Nucleotide cyclase"/>
    <property type="match status" value="1"/>
</dbReference>
<evidence type="ECO:0000259" key="3">
    <source>
        <dbReference type="PROSITE" id="PS50113"/>
    </source>
</evidence>
<evidence type="ECO:0000256" key="1">
    <source>
        <dbReference type="SAM" id="Phobius"/>
    </source>
</evidence>
<dbReference type="PROSITE" id="PS50112">
    <property type="entry name" value="PAS"/>
    <property type="match status" value="1"/>
</dbReference>
<dbReference type="SMART" id="SM00267">
    <property type="entry name" value="GGDEF"/>
    <property type="match status" value="1"/>
</dbReference>
<dbReference type="InterPro" id="IPR043128">
    <property type="entry name" value="Rev_trsase/Diguanyl_cyclase"/>
</dbReference>
<dbReference type="InterPro" id="IPR000014">
    <property type="entry name" value="PAS"/>
</dbReference>
<evidence type="ECO:0000259" key="2">
    <source>
        <dbReference type="PROSITE" id="PS50112"/>
    </source>
</evidence>
<feature type="transmembrane region" description="Helical" evidence="1">
    <location>
        <begin position="183"/>
        <end position="203"/>
    </location>
</feature>
<dbReference type="InterPro" id="IPR000160">
    <property type="entry name" value="GGDEF_dom"/>
</dbReference>
<gene>
    <name evidence="5" type="ORF">DFJ67_4823</name>
</gene>
<dbReference type="Pfam" id="PF00990">
    <property type="entry name" value="GGDEF"/>
    <property type="match status" value="1"/>
</dbReference>
<dbReference type="InterPro" id="IPR029787">
    <property type="entry name" value="Nucleotide_cyclase"/>
</dbReference>
<feature type="transmembrane region" description="Helical" evidence="1">
    <location>
        <begin position="210"/>
        <end position="227"/>
    </location>
</feature>
<dbReference type="InterPro" id="IPR052155">
    <property type="entry name" value="Biofilm_reg_signaling"/>
</dbReference>
<dbReference type="PROSITE" id="PS50113">
    <property type="entry name" value="PAC"/>
    <property type="match status" value="1"/>
</dbReference>
<accession>A0A3D9ZS40</accession>
<dbReference type="SUPFAM" id="SSF55785">
    <property type="entry name" value="PYP-like sensor domain (PAS domain)"/>
    <property type="match status" value="1"/>
</dbReference>
<keyword evidence="1" id="KW-0812">Transmembrane</keyword>
<feature type="transmembrane region" description="Helical" evidence="1">
    <location>
        <begin position="117"/>
        <end position="138"/>
    </location>
</feature>
<keyword evidence="1" id="KW-1133">Transmembrane helix</keyword>
<dbReference type="InterPro" id="IPR035965">
    <property type="entry name" value="PAS-like_dom_sf"/>
</dbReference>
<protein>
    <submittedName>
        <fullName evidence="5">PAS domain S-box-containing protein/diguanylate cyclase (GGDEF)-like protein</fullName>
    </submittedName>
</protein>
<dbReference type="NCBIfam" id="TIGR00254">
    <property type="entry name" value="GGDEF"/>
    <property type="match status" value="1"/>
</dbReference>
<dbReference type="AlphaFoldDB" id="A0A3D9ZS40"/>
<dbReference type="Gene3D" id="3.30.70.270">
    <property type="match status" value="1"/>
</dbReference>
<organism evidence="5 6">
    <name type="scientific">Asanoa ferruginea</name>
    <dbReference type="NCBI Taxonomy" id="53367"/>
    <lineage>
        <taxon>Bacteria</taxon>
        <taxon>Bacillati</taxon>
        <taxon>Actinomycetota</taxon>
        <taxon>Actinomycetes</taxon>
        <taxon>Micromonosporales</taxon>
        <taxon>Micromonosporaceae</taxon>
        <taxon>Asanoa</taxon>
    </lineage>
</organism>
<feature type="transmembrane region" description="Helical" evidence="1">
    <location>
        <begin position="150"/>
        <end position="171"/>
    </location>
</feature>
<feature type="domain" description="PAS" evidence="2">
    <location>
        <begin position="347"/>
        <end position="417"/>
    </location>
</feature>
<dbReference type="InterPro" id="IPR013656">
    <property type="entry name" value="PAS_4"/>
</dbReference>
<dbReference type="SMART" id="SM00091">
    <property type="entry name" value="PAS"/>
    <property type="match status" value="1"/>
</dbReference>
<evidence type="ECO:0000313" key="6">
    <source>
        <dbReference type="Proteomes" id="UP000256913"/>
    </source>
</evidence>
<reference evidence="5 6" key="1">
    <citation type="submission" date="2018-08" db="EMBL/GenBank/DDBJ databases">
        <title>Sequencing the genomes of 1000 actinobacteria strains.</title>
        <authorList>
            <person name="Klenk H.-P."/>
        </authorList>
    </citation>
    <scope>NUCLEOTIDE SEQUENCE [LARGE SCALE GENOMIC DNA]</scope>
    <source>
        <strain evidence="5 6">DSM 44099</strain>
    </source>
</reference>